<evidence type="ECO:0000313" key="1">
    <source>
        <dbReference type="EMBL" id="RZS92195.1"/>
    </source>
</evidence>
<organism evidence="1 2">
    <name type="scientific">Aquimarina brevivitae</name>
    <dbReference type="NCBI Taxonomy" id="323412"/>
    <lineage>
        <taxon>Bacteria</taxon>
        <taxon>Pseudomonadati</taxon>
        <taxon>Bacteroidota</taxon>
        <taxon>Flavobacteriia</taxon>
        <taxon>Flavobacteriales</taxon>
        <taxon>Flavobacteriaceae</taxon>
        <taxon>Aquimarina</taxon>
    </lineage>
</organism>
<protein>
    <submittedName>
        <fullName evidence="1">Protein involved in gliding motility GldB</fullName>
    </submittedName>
</protein>
<accession>A0A4Q7NY17</accession>
<dbReference type="NCBIfam" id="TIGR03514">
    <property type="entry name" value="GldB_lipo"/>
    <property type="match status" value="1"/>
</dbReference>
<dbReference type="Proteomes" id="UP000292262">
    <property type="component" value="Unassembled WGS sequence"/>
</dbReference>
<comment type="caution">
    <text evidence="1">The sequence shown here is derived from an EMBL/GenBank/DDBJ whole genome shotgun (WGS) entry which is preliminary data.</text>
</comment>
<dbReference type="EMBL" id="SGXE01000004">
    <property type="protein sequence ID" value="RZS92195.1"/>
    <property type="molecule type" value="Genomic_DNA"/>
</dbReference>
<dbReference type="InterPro" id="IPR019853">
    <property type="entry name" value="GldB-like"/>
</dbReference>
<evidence type="ECO:0000313" key="2">
    <source>
        <dbReference type="Proteomes" id="UP000292262"/>
    </source>
</evidence>
<proteinExistence type="predicted"/>
<dbReference type="Pfam" id="PF25594">
    <property type="entry name" value="GldB_lipo"/>
    <property type="match status" value="1"/>
</dbReference>
<sequence length="337" mass="39923">MLQLNLYLMRSLKMKSRFKLLLLLQLLFCIFYACDSSSKIEKEIEKIPVNIKIERFDKKFAELTPQQLPKLKAQYPFLFPQIYSDSIWIAKSQDTLQQQLNEEVFKKFTDLSELELDIIQFLKRVKYYFPQVTDPRVITVTSDVDYRNKVILSNDLLLISLDTYLGEKHFFYKDLQQYITEDLIPSQILPDMAKVYAKQLQGLPKDRTLLSNMVYYGKELYLTDLFLPNVSNAAKMGYTEAQWNWVVANEEEIWRYFIDKQLLYSTDANLASRFLYPAPFSKFYLEQIDKESSDRVGQYIGWRIVDSYMQNNNVSLQQLLKNDAETIFKNSKYKPAR</sequence>
<keyword evidence="2" id="KW-1185">Reference proteome</keyword>
<name>A0A4Q7NY17_9FLAO</name>
<reference evidence="1 2" key="1">
    <citation type="submission" date="2019-02" db="EMBL/GenBank/DDBJ databases">
        <title>Genomic Encyclopedia of Type Strains, Phase IV (KMG-IV): sequencing the most valuable type-strain genomes for metagenomic binning, comparative biology and taxonomic classification.</title>
        <authorList>
            <person name="Goeker M."/>
        </authorList>
    </citation>
    <scope>NUCLEOTIDE SEQUENCE [LARGE SCALE GENOMIC DNA]</scope>
    <source>
        <strain evidence="1 2">DSM 17196</strain>
    </source>
</reference>
<gene>
    <name evidence="1" type="ORF">EV197_2831</name>
</gene>
<dbReference type="AlphaFoldDB" id="A0A4Q7NY17"/>